<feature type="domain" description="TonB C-terminal" evidence="2">
    <location>
        <begin position="91"/>
        <end position="152"/>
    </location>
</feature>
<dbReference type="Gene3D" id="3.30.1150.10">
    <property type="match status" value="1"/>
</dbReference>
<protein>
    <submittedName>
        <fullName evidence="3">Energy transducer TonB</fullName>
    </submittedName>
</protein>
<dbReference type="Proteomes" id="UP000642468">
    <property type="component" value="Unassembled WGS sequence"/>
</dbReference>
<dbReference type="EMBL" id="JACWZZ010000001">
    <property type="protein sequence ID" value="MBD2714003.1"/>
    <property type="molecule type" value="Genomic_DNA"/>
</dbReference>
<reference evidence="3 4" key="1">
    <citation type="submission" date="2020-09" db="EMBL/GenBank/DDBJ databases">
        <authorList>
            <person name="Kim M.K."/>
        </authorList>
    </citation>
    <scope>NUCLEOTIDE SEQUENCE [LARGE SCALE GENOMIC DNA]</scope>
    <source>
        <strain evidence="3 4">BT646</strain>
    </source>
</reference>
<organism evidence="3 4">
    <name type="scientific">Hymenobacter duratus</name>
    <dbReference type="NCBI Taxonomy" id="2771356"/>
    <lineage>
        <taxon>Bacteria</taxon>
        <taxon>Pseudomonadati</taxon>
        <taxon>Bacteroidota</taxon>
        <taxon>Cytophagia</taxon>
        <taxon>Cytophagales</taxon>
        <taxon>Hymenobacteraceae</taxon>
        <taxon>Hymenobacter</taxon>
    </lineage>
</organism>
<sequence length="175" mass="19188">MKTLLLLQLVLLIFLGQTAAAQVAPATVDTTGFYKPAHPTTAATPHSEVPFRVGWHIEQMPAFEGGLEGLFCFLYQNNQLSRSMNGYPSEKVFVGFVVDTIGLVRNTRALKGLHPTLDAEALRLVNLLSGRFTPGRSNKRPVAVTYTIPISFPAIAPTSKKLRKRCDSSFTANTR</sequence>
<dbReference type="SUPFAM" id="SSF74653">
    <property type="entry name" value="TolA/TonB C-terminal domain"/>
    <property type="match status" value="1"/>
</dbReference>
<name>A0ABR8JEK0_9BACT</name>
<evidence type="ECO:0000259" key="2">
    <source>
        <dbReference type="Pfam" id="PF03544"/>
    </source>
</evidence>
<feature type="chain" id="PRO_5045164854" evidence="1">
    <location>
        <begin position="22"/>
        <end position="175"/>
    </location>
</feature>
<keyword evidence="1" id="KW-0732">Signal</keyword>
<keyword evidence="4" id="KW-1185">Reference proteome</keyword>
<accession>A0ABR8JEK0</accession>
<evidence type="ECO:0000313" key="3">
    <source>
        <dbReference type="EMBL" id="MBD2714003.1"/>
    </source>
</evidence>
<feature type="signal peptide" evidence="1">
    <location>
        <begin position="1"/>
        <end position="21"/>
    </location>
</feature>
<dbReference type="Pfam" id="PF03544">
    <property type="entry name" value="TonB_C"/>
    <property type="match status" value="1"/>
</dbReference>
<evidence type="ECO:0000313" key="4">
    <source>
        <dbReference type="Proteomes" id="UP000642468"/>
    </source>
</evidence>
<proteinExistence type="predicted"/>
<dbReference type="InterPro" id="IPR037682">
    <property type="entry name" value="TonB_C"/>
</dbReference>
<evidence type="ECO:0000256" key="1">
    <source>
        <dbReference type="SAM" id="SignalP"/>
    </source>
</evidence>
<gene>
    <name evidence="3" type="ORF">IC231_03035</name>
</gene>
<comment type="caution">
    <text evidence="3">The sequence shown here is derived from an EMBL/GenBank/DDBJ whole genome shotgun (WGS) entry which is preliminary data.</text>
</comment>
<dbReference type="RefSeq" id="WP_190783128.1">
    <property type="nucleotide sequence ID" value="NZ_JACWZZ010000001.1"/>
</dbReference>